<evidence type="ECO:0000256" key="2">
    <source>
        <dbReference type="SAM" id="Phobius"/>
    </source>
</evidence>
<organism evidence="5 6">
    <name type="scientific">Clohesyomyces aquaticus</name>
    <dbReference type="NCBI Taxonomy" id="1231657"/>
    <lineage>
        <taxon>Eukaryota</taxon>
        <taxon>Fungi</taxon>
        <taxon>Dikarya</taxon>
        <taxon>Ascomycota</taxon>
        <taxon>Pezizomycotina</taxon>
        <taxon>Dothideomycetes</taxon>
        <taxon>Pleosporomycetidae</taxon>
        <taxon>Pleosporales</taxon>
        <taxon>Lindgomycetaceae</taxon>
        <taxon>Clohesyomyces</taxon>
    </lineage>
</organism>
<keyword evidence="2" id="KW-0472">Membrane</keyword>
<evidence type="ECO:0000313" key="5">
    <source>
        <dbReference type="EMBL" id="ORY15859.1"/>
    </source>
</evidence>
<name>A0A1Y2A030_9PLEO</name>
<feature type="transmembrane region" description="Helical" evidence="2">
    <location>
        <begin position="189"/>
        <end position="211"/>
    </location>
</feature>
<dbReference type="EMBL" id="MCFA01000022">
    <property type="protein sequence ID" value="ORY15859.1"/>
    <property type="molecule type" value="Genomic_DNA"/>
</dbReference>
<keyword evidence="2" id="KW-0812">Transmembrane</keyword>
<accession>A0A1Y2A030</accession>
<dbReference type="AlphaFoldDB" id="A0A1Y2A030"/>
<dbReference type="InterPro" id="IPR002889">
    <property type="entry name" value="WSC_carb-bd"/>
</dbReference>
<keyword evidence="2" id="KW-1133">Transmembrane helix</keyword>
<feature type="compositionally biased region" description="Low complexity" evidence="1">
    <location>
        <begin position="144"/>
        <end position="161"/>
    </location>
</feature>
<feature type="region of interest" description="Disordered" evidence="1">
    <location>
        <begin position="143"/>
        <end position="163"/>
    </location>
</feature>
<evidence type="ECO:0000256" key="1">
    <source>
        <dbReference type="SAM" id="MobiDB-lite"/>
    </source>
</evidence>
<protein>
    <recommendedName>
        <fullName evidence="4">WSC domain-containing protein</fullName>
    </recommendedName>
</protein>
<comment type="caution">
    <text evidence="5">The sequence shown here is derived from an EMBL/GenBank/DDBJ whole genome shotgun (WGS) entry which is preliminary data.</text>
</comment>
<gene>
    <name evidence="5" type="ORF">BCR34DRAFT_598132</name>
</gene>
<dbReference type="SMART" id="SM00321">
    <property type="entry name" value="WSC"/>
    <property type="match status" value="1"/>
</dbReference>
<dbReference type="OrthoDB" id="2019572at2759"/>
<keyword evidence="3" id="KW-0732">Signal</keyword>
<keyword evidence="6" id="KW-1185">Reference proteome</keyword>
<dbReference type="Proteomes" id="UP000193144">
    <property type="component" value="Unassembled WGS sequence"/>
</dbReference>
<proteinExistence type="predicted"/>
<dbReference type="STRING" id="1231657.A0A1Y2A030"/>
<feature type="domain" description="WSC" evidence="4">
    <location>
        <begin position="43"/>
        <end position="132"/>
    </location>
</feature>
<sequence length="283" mass="29545">MVSTRTVAAFAAASLFSMAAAQDTTPSSIVSIPTPTASATLNAMTEIGCFSTGTPLEDHGSWTFQTSGNCQPICVLLQKPVMGLVDGSNCWCGDLIPPKAAKVANSSCNTPCNGFDKQMCGGPSMWWISLTGLTKNHINNYDPASASSSSSKGSAPTSAAAGQTVVVTASETPTQGSGKQDSGPNKAGIAAGVVVGVVALCAIIGGVMLFLRQKRRRAVEEEYRRQAAVNQFVSGGKLHTSNSSMTDSRLDPEFMMRRASNGSIADNEDYSRRILKVTNPDGH</sequence>
<evidence type="ECO:0000259" key="4">
    <source>
        <dbReference type="PROSITE" id="PS51212"/>
    </source>
</evidence>
<evidence type="ECO:0000256" key="3">
    <source>
        <dbReference type="SAM" id="SignalP"/>
    </source>
</evidence>
<feature type="chain" id="PRO_5012305137" description="WSC domain-containing protein" evidence="3">
    <location>
        <begin position="22"/>
        <end position="283"/>
    </location>
</feature>
<feature type="signal peptide" evidence="3">
    <location>
        <begin position="1"/>
        <end position="21"/>
    </location>
</feature>
<dbReference type="Pfam" id="PF01822">
    <property type="entry name" value="WSC"/>
    <property type="match status" value="1"/>
</dbReference>
<dbReference type="PROSITE" id="PS51212">
    <property type="entry name" value="WSC"/>
    <property type="match status" value="1"/>
</dbReference>
<evidence type="ECO:0000313" key="6">
    <source>
        <dbReference type="Proteomes" id="UP000193144"/>
    </source>
</evidence>
<reference evidence="5 6" key="1">
    <citation type="submission" date="2016-07" db="EMBL/GenBank/DDBJ databases">
        <title>Pervasive Adenine N6-methylation of Active Genes in Fungi.</title>
        <authorList>
            <consortium name="DOE Joint Genome Institute"/>
            <person name="Mondo S.J."/>
            <person name="Dannebaum R.O."/>
            <person name="Kuo R.C."/>
            <person name="Labutti K."/>
            <person name="Haridas S."/>
            <person name="Kuo A."/>
            <person name="Salamov A."/>
            <person name="Ahrendt S.R."/>
            <person name="Lipzen A."/>
            <person name="Sullivan W."/>
            <person name="Andreopoulos W.B."/>
            <person name="Clum A."/>
            <person name="Lindquist E."/>
            <person name="Daum C."/>
            <person name="Ramamoorthy G.K."/>
            <person name="Gryganskyi A."/>
            <person name="Culley D."/>
            <person name="Magnuson J.K."/>
            <person name="James T.Y."/>
            <person name="O'Malley M.A."/>
            <person name="Stajich J.E."/>
            <person name="Spatafora J.W."/>
            <person name="Visel A."/>
            <person name="Grigoriev I.V."/>
        </authorList>
    </citation>
    <scope>NUCLEOTIDE SEQUENCE [LARGE SCALE GENOMIC DNA]</scope>
    <source>
        <strain evidence="5 6">CBS 115471</strain>
    </source>
</reference>